<dbReference type="Pfam" id="PF24494">
    <property type="entry name" value="DUF7587"/>
    <property type="match status" value="1"/>
</dbReference>
<gene>
    <name evidence="3" type="ORF">N0V87_006027</name>
</gene>
<proteinExistence type="predicted"/>
<feature type="region of interest" description="Disordered" evidence="1">
    <location>
        <begin position="1"/>
        <end position="51"/>
    </location>
</feature>
<evidence type="ECO:0000313" key="3">
    <source>
        <dbReference type="EMBL" id="KAJ4335633.1"/>
    </source>
</evidence>
<evidence type="ECO:0000256" key="1">
    <source>
        <dbReference type="SAM" id="MobiDB-lite"/>
    </source>
</evidence>
<name>A0A9W8WYE2_9PLEO</name>
<organism evidence="3 4">
    <name type="scientific">Didymella glomerata</name>
    <dbReference type="NCBI Taxonomy" id="749621"/>
    <lineage>
        <taxon>Eukaryota</taxon>
        <taxon>Fungi</taxon>
        <taxon>Dikarya</taxon>
        <taxon>Ascomycota</taxon>
        <taxon>Pezizomycotina</taxon>
        <taxon>Dothideomycetes</taxon>
        <taxon>Pleosporomycetidae</taxon>
        <taxon>Pleosporales</taxon>
        <taxon>Pleosporineae</taxon>
        <taxon>Didymellaceae</taxon>
        <taxon>Didymella</taxon>
    </lineage>
</organism>
<keyword evidence="4" id="KW-1185">Reference proteome</keyword>
<feature type="compositionally biased region" description="Low complexity" evidence="1">
    <location>
        <begin position="1"/>
        <end position="13"/>
    </location>
</feature>
<protein>
    <recommendedName>
        <fullName evidence="2">DUF7587 domain-containing protein</fullName>
    </recommendedName>
</protein>
<accession>A0A9W8WYE2</accession>
<dbReference type="InterPro" id="IPR056009">
    <property type="entry name" value="DUF7587"/>
</dbReference>
<dbReference type="OrthoDB" id="5429427at2759"/>
<evidence type="ECO:0000259" key="2">
    <source>
        <dbReference type="Pfam" id="PF24494"/>
    </source>
</evidence>
<comment type="caution">
    <text evidence="3">The sequence shown here is derived from an EMBL/GenBank/DDBJ whole genome shotgun (WGS) entry which is preliminary data.</text>
</comment>
<dbReference type="EMBL" id="JAPEUV010000059">
    <property type="protein sequence ID" value="KAJ4335633.1"/>
    <property type="molecule type" value="Genomic_DNA"/>
</dbReference>
<dbReference type="Proteomes" id="UP001140562">
    <property type="component" value="Unassembled WGS sequence"/>
</dbReference>
<sequence length="428" mass="48522">MTNPTPSTSPAPSEDSDTPSVFVSDLATRAKKIKKPKAKERRRERSAPRVHHAIRPTATHRCPLHEDPADCKGVRIGPKLETIYSRLTGDIRITFNDASERLRGLTVGASNMRPSTLYRTFYETSVTLSSRVSKDTHVRHRENEHLKLRPGNAFQTVGEVQFNDNITKEGIERHLVWNKKENPSTWISMFNELSHAKRRAHFHYDESKRIGQRVTIVEISTADLIAATIHATCVSVWEILVKEKYIGWDMHYNVTTRDVQIPIWVHKSVRPADGSSITPDQLMASNADLFVSIRELRQSNLVDGPQTHSRRRTITADGHNYEWLALGRIRESRITKVIPFDGKTFHMAKPTSVVRSEAATEDWVFDFDLETWLLESEMNKAGALKRKRSDADDGDAEYAKTRGDGGEANQKNAHSLDFSIITTIFDSA</sequence>
<reference evidence="3" key="1">
    <citation type="submission" date="2022-10" db="EMBL/GenBank/DDBJ databases">
        <title>Tapping the CABI collections for fungal endophytes: first genome assemblies for Collariella, Neodidymelliopsis, Ascochyta clinopodiicola, Didymella pomorum, Didymosphaeria variabile, Neocosmospora piperis and Neocucurbitaria cava.</title>
        <authorList>
            <person name="Hill R."/>
        </authorList>
    </citation>
    <scope>NUCLEOTIDE SEQUENCE</scope>
    <source>
        <strain evidence="3">IMI 360193</strain>
    </source>
</reference>
<feature type="compositionally biased region" description="Basic residues" evidence="1">
    <location>
        <begin position="29"/>
        <end position="40"/>
    </location>
</feature>
<evidence type="ECO:0000313" key="4">
    <source>
        <dbReference type="Proteomes" id="UP001140562"/>
    </source>
</evidence>
<feature type="region of interest" description="Disordered" evidence="1">
    <location>
        <begin position="385"/>
        <end position="410"/>
    </location>
</feature>
<dbReference type="AlphaFoldDB" id="A0A9W8WYE2"/>
<feature type="domain" description="DUF7587" evidence="2">
    <location>
        <begin position="113"/>
        <end position="244"/>
    </location>
</feature>